<reference evidence="1" key="1">
    <citation type="submission" date="2020-09" db="EMBL/GenBank/DDBJ databases">
        <title>Genome-Enabled Discovery of Anthraquinone Biosynthesis in Senna tora.</title>
        <authorList>
            <person name="Kang S.-H."/>
            <person name="Pandey R.P."/>
            <person name="Lee C.-M."/>
            <person name="Sim J.-S."/>
            <person name="Jeong J.-T."/>
            <person name="Choi B.-S."/>
            <person name="Jung M."/>
            <person name="Ginzburg D."/>
            <person name="Zhao K."/>
            <person name="Won S.Y."/>
            <person name="Oh T.-J."/>
            <person name="Yu Y."/>
            <person name="Kim N.-H."/>
            <person name="Lee O.R."/>
            <person name="Lee T.-H."/>
            <person name="Bashyal P."/>
            <person name="Kim T.-S."/>
            <person name="Lee W.-H."/>
            <person name="Kawkins C."/>
            <person name="Kim C.-K."/>
            <person name="Kim J.S."/>
            <person name="Ahn B.O."/>
            <person name="Rhee S.Y."/>
            <person name="Sohng J.K."/>
        </authorList>
    </citation>
    <scope>NUCLEOTIDE SEQUENCE</scope>
    <source>
        <tissue evidence="1">Leaf</tissue>
    </source>
</reference>
<comment type="caution">
    <text evidence="1">The sequence shown here is derived from an EMBL/GenBank/DDBJ whole genome shotgun (WGS) entry which is preliminary data.</text>
</comment>
<protein>
    <submittedName>
        <fullName evidence="1">Protein LITTLE ZIPPER 2</fullName>
    </submittedName>
</protein>
<dbReference type="PANTHER" id="PTHR33601">
    <property type="entry name" value="PROTEIN LITTLE ZIPPER 4"/>
    <property type="match status" value="1"/>
</dbReference>
<dbReference type="Proteomes" id="UP000634136">
    <property type="component" value="Unassembled WGS sequence"/>
</dbReference>
<evidence type="ECO:0000313" key="1">
    <source>
        <dbReference type="EMBL" id="KAF7844747.1"/>
    </source>
</evidence>
<gene>
    <name evidence="1" type="ORF">G2W53_001652</name>
</gene>
<dbReference type="PANTHER" id="PTHR33601:SF22">
    <property type="entry name" value="PROTEIN LITTLE ZIPPER 1"/>
    <property type="match status" value="1"/>
</dbReference>
<dbReference type="AlphaFoldDB" id="A0A834XIR8"/>
<accession>A0A834XIR8</accession>
<organism evidence="1 2">
    <name type="scientific">Senna tora</name>
    <dbReference type="NCBI Taxonomy" id="362788"/>
    <lineage>
        <taxon>Eukaryota</taxon>
        <taxon>Viridiplantae</taxon>
        <taxon>Streptophyta</taxon>
        <taxon>Embryophyta</taxon>
        <taxon>Tracheophyta</taxon>
        <taxon>Spermatophyta</taxon>
        <taxon>Magnoliopsida</taxon>
        <taxon>eudicotyledons</taxon>
        <taxon>Gunneridae</taxon>
        <taxon>Pentapetalae</taxon>
        <taxon>rosids</taxon>
        <taxon>fabids</taxon>
        <taxon>Fabales</taxon>
        <taxon>Fabaceae</taxon>
        <taxon>Caesalpinioideae</taxon>
        <taxon>Cassia clade</taxon>
        <taxon>Senna</taxon>
    </lineage>
</organism>
<dbReference type="EMBL" id="JAAIUW010000001">
    <property type="protein sequence ID" value="KAF7844747.1"/>
    <property type="molecule type" value="Genomic_DNA"/>
</dbReference>
<evidence type="ECO:0000313" key="2">
    <source>
        <dbReference type="Proteomes" id="UP000634136"/>
    </source>
</evidence>
<sequence length="61" mass="7191">MVVEKAEFELKNLKLFMENQSIIAENEKLRKKAMLLHKENQTLLSHLQNKLSQQNSTKTNH</sequence>
<keyword evidence="2" id="KW-1185">Reference proteome</keyword>
<name>A0A834XIR8_9FABA</name>
<proteinExistence type="predicted"/>
<dbReference type="InterPro" id="IPR039312">
    <property type="entry name" value="ZPR"/>
</dbReference>
<dbReference type="OrthoDB" id="1918054at2759"/>